<feature type="region of interest" description="Disordered" evidence="1">
    <location>
        <begin position="385"/>
        <end position="413"/>
    </location>
</feature>
<dbReference type="GO" id="GO:0003677">
    <property type="term" value="F:DNA binding"/>
    <property type="evidence" value="ECO:0007669"/>
    <property type="project" value="InterPro"/>
</dbReference>
<dbReference type="EMBL" id="FMZW01000001">
    <property type="protein sequence ID" value="SDC09367.1"/>
    <property type="molecule type" value="Genomic_DNA"/>
</dbReference>
<gene>
    <name evidence="2" type="ORF">SAMN05216337_1001236</name>
</gene>
<dbReference type="Proteomes" id="UP000199245">
    <property type="component" value="Unassembled WGS sequence"/>
</dbReference>
<name>A0A1G6IS82_9BRAD</name>
<evidence type="ECO:0000313" key="3">
    <source>
        <dbReference type="Proteomes" id="UP000199245"/>
    </source>
</evidence>
<evidence type="ECO:0000313" key="2">
    <source>
        <dbReference type="EMBL" id="SDC09367.1"/>
    </source>
</evidence>
<feature type="compositionally biased region" description="Polar residues" evidence="1">
    <location>
        <begin position="403"/>
        <end position="413"/>
    </location>
</feature>
<accession>A0A1G6IS82</accession>
<sequence length="473" mass="52904">MSTRATRPALYVASRGGQVGKDTIRYFLFINGRWRWRPTRIMRKQGFGLVTLGRGGPGLDAKGNPKASVEDQQRAIELNRAWDRVRSGHASAPARTTLKVYPEGSVGDGYQRAMALRKATRVKAGIVWTKRQEKRDGWPRAWKWIEPKFADCDPRTIEPEHFLRLDPITGEAKGLVPEIEAKVSITERHMTIKVWRALWKKMAAMKYCSLDGDPSKGFANTPPDPREEKWLRREVLRLVQVAWRNEFYGLAALIAVAWDSQLSPVDNRSLTLGQARRDDGGVHFDLDRTKTGRAAAATLTQWSLAILIAYLKKQFGDVELMDNVPLFWTRGGKPVSRSGETGQWGGDHGGGRHIVPRPYSESALQQDFREIRELAFGKSEKRQLADMRRSGAVEGDAGGGSVEDQSNKMANTVDTNKRLRRTYNPVNVVSVRRFDQARAVGAKKLEAAEQRAAESVTLASLVTLLKSDTGSVN</sequence>
<reference evidence="2 3" key="1">
    <citation type="submission" date="2016-10" db="EMBL/GenBank/DDBJ databases">
        <authorList>
            <person name="de Groot N.N."/>
        </authorList>
    </citation>
    <scope>NUCLEOTIDE SEQUENCE [LARGE SCALE GENOMIC DNA]</scope>
    <source>
        <strain evidence="2 3">R5</strain>
    </source>
</reference>
<protein>
    <recommendedName>
        <fullName evidence="4">Integrase</fullName>
    </recommendedName>
</protein>
<organism evidence="2 3">
    <name type="scientific">Bradyrhizobium brasilense</name>
    <dbReference type="NCBI Taxonomy" id="1419277"/>
    <lineage>
        <taxon>Bacteria</taxon>
        <taxon>Pseudomonadati</taxon>
        <taxon>Pseudomonadota</taxon>
        <taxon>Alphaproteobacteria</taxon>
        <taxon>Hyphomicrobiales</taxon>
        <taxon>Nitrobacteraceae</taxon>
        <taxon>Bradyrhizobium</taxon>
    </lineage>
</organism>
<proteinExistence type="predicted"/>
<dbReference type="InterPro" id="IPR011010">
    <property type="entry name" value="DNA_brk_join_enz"/>
</dbReference>
<dbReference type="RefSeq" id="WP_143029450.1">
    <property type="nucleotide sequence ID" value="NZ_FMZW01000001.1"/>
</dbReference>
<dbReference type="SUPFAM" id="SSF56349">
    <property type="entry name" value="DNA breaking-rejoining enzymes"/>
    <property type="match status" value="1"/>
</dbReference>
<evidence type="ECO:0008006" key="4">
    <source>
        <dbReference type="Google" id="ProtNLM"/>
    </source>
</evidence>
<dbReference type="AlphaFoldDB" id="A0A1G6IS82"/>
<evidence type="ECO:0000256" key="1">
    <source>
        <dbReference type="SAM" id="MobiDB-lite"/>
    </source>
</evidence>